<feature type="region of interest" description="Disordered" evidence="5">
    <location>
        <begin position="1478"/>
        <end position="1560"/>
    </location>
</feature>
<evidence type="ECO:0000256" key="1">
    <source>
        <dbReference type="ARBA" id="ARBA00004141"/>
    </source>
</evidence>
<sequence length="1817" mass="198926">MDACQPRLLSPITPQAVSGEAFRMHVPLKSLRDSIDHRATFARTETLLPPFEAASAPPPAGHKKPWVLFAVLICSTIAVVDTGFYLANPPQTRIFEANLCLKHYRETDPSVIPAHGMIAEKLCKVDIVQQRLAGIFGWQDMFDAVPGMLLAVPYGTLADKVGRKPVFLASLVGMLLSYAWALLICYSTSLPLQFTWFSSAFLVIGGGPIVAIAIGVTMISDVVPPEKRTTIFLYVTACVLLAEMVSPIMAARLMENGVWLPLLLALAILASSVVIALFLPETLHLRDLPESKERDMQACDLQQTPSDFHWRSQLRNFQSAIDFLRDDWTVALVVFTFVTHRLGRQAISILVRYASKRYTWEIKKAAYLLSFRAGTNLIIVTIVIPLINYLLLKRLRLPAHSADCYIARGSIILTTIAFFIMGIAAHPALLIIGLLVYNMGTGYSAAMRSLSIHVVGGQSSPDIGKLMSTLAIAESVGSMVAGPLLNKLFQVGMGMGGTWLGLPYLGCVVVFAFMTVATFAIDVRDKEPAYIQVHSDEEFYFAVAMLARANSDAAIRLRRSKSASTVHKRPTSVTDHLAQDAVKQQALAAATAAFARAQIQDAAESVKLSSEFSRSKSSASRKSPMSQGSHFPPRESSLRSIQRPKIQETKHISSRSQASEVDTEQNTEQFPPFYPTPTVEKSSPATRQLSTQPSITFSENARPNSQPKPPRQNVSTSITSQQIRKARSMYYASSVQTGSPIARPPAKYLTTPPTVGISPVSEPSPVYIPTRTIGPSPLAGPRLSVTIGLDATLDKARDEYLQGFHQKAIKHKPSMFLAPFKKRQDKGKDKGKRILSGAQSISTSSQYTPNDSTTDFTLSDFVPPQEIKEKRSFSGSLKSKIRKVFRRTSAKSTSLPVQQIDASRDYFHTAPTRPSPVEETFAIPPPDQATLQRIRARTPSTEGTRLVYIRSGSRSNSTGSGRSNRSLHSEVHAPHVPTSRVTSWGTSSTEDTLTQRVTKRMSVIHESKDSIGSEADRIASTTAARRRSIPVPPLASFRDPMPMESLVEEVPTPIDAKRVFSALMREIGSSKSSETSVSPTKRTPGAESDVFESSTTKLQVQTRELHSSCSRNLGSSIDLEQRPPSRRPTTAQSTQSKSSTIKSLGRAIRSTIRTVTPRQHSSPDPNVTMSIGSADNITEYNENTPLIIATSDSDDGRDGSNVDQDPITQILTPSASQIEKRVERAKDRWKGPLDEAEHLQFLREKDRIYDITVSEQQIGQSKRLGIEGNREAPLETGTKETQNAHLVPESPRVPASPVPQVSTTPMSPSIYSRNTDGVSILPNDSVMSFGGPSDMERSHDGGSAVILTSHSVRSYVVGTPSPRHHGPDRASRDWRAWLSHEISGMELSSQEDLRIDEQYTSPSKRDQDSTRTSSIEQEDTTIVLRASHDTDTSRADIEPTATTKVPHANAGQSGLNEDSKNSGQCAIPVLKKLKPRADIFEGDTVSPNPTRRASKSIEPRRKSQLGSAHFSNTECSPSKSRCHISTSRPGFETPKSPAMNERFPFLDTGRHSSSNSLCSRHSKSATDSIASLKSLKSFKSTPGPRLNHDISVPSTDETSRRAPTTALKRSDAQLKRKENITPPTSRDQRQPNASPLGPTTRTNSQQLLRSSPLNRSLANANQHMAKTPEMTAMKLQQDPTATPLRPRVRVKLRPMSPEKLTRRPKSAFDLRSTNDVAGASLKGLNAASQHAGFGVRQPALHVKTSSSSLALTKEPIPDALDRVIDSVIDGERSESVTPGHRMANRFLKEREKTPVPEGSTGKRGGLVLVREDTPAFL</sequence>
<dbReference type="OrthoDB" id="194139at2759"/>
<feature type="compositionally biased region" description="Basic and acidic residues" evidence="5">
    <location>
        <begin position="1426"/>
        <end position="1437"/>
    </location>
</feature>
<reference evidence="8 9" key="1">
    <citation type="journal article" date="2014" name="PLoS ONE">
        <title>De novo Genome Assembly of the Fungal Plant Pathogen Pyrenophora semeniperda.</title>
        <authorList>
            <person name="Soliai M.M."/>
            <person name="Meyer S.E."/>
            <person name="Udall J.A."/>
            <person name="Elzinga D.E."/>
            <person name="Hermansen R.A."/>
            <person name="Bodily P.M."/>
            <person name="Hart A.A."/>
            <person name="Coleman C.E."/>
        </authorList>
    </citation>
    <scope>NUCLEOTIDE SEQUENCE [LARGE SCALE GENOMIC DNA]</scope>
    <source>
        <strain evidence="8 9">CCB06</strain>
        <tissue evidence="8">Mycelium</tissue>
    </source>
</reference>
<keyword evidence="4 6" id="KW-0472">Membrane</keyword>
<dbReference type="InterPro" id="IPR011701">
    <property type="entry name" value="MFS"/>
</dbReference>
<organism evidence="8 9">
    <name type="scientific">Pyrenophora seminiperda CCB06</name>
    <dbReference type="NCBI Taxonomy" id="1302712"/>
    <lineage>
        <taxon>Eukaryota</taxon>
        <taxon>Fungi</taxon>
        <taxon>Dikarya</taxon>
        <taxon>Ascomycota</taxon>
        <taxon>Pezizomycotina</taxon>
        <taxon>Dothideomycetes</taxon>
        <taxon>Pleosporomycetidae</taxon>
        <taxon>Pleosporales</taxon>
        <taxon>Pleosporineae</taxon>
        <taxon>Pleosporaceae</taxon>
        <taxon>Pyrenophora</taxon>
    </lineage>
</organism>
<feature type="region of interest" description="Disordered" evidence="5">
    <location>
        <begin position="1275"/>
        <end position="1310"/>
    </location>
</feature>
<feature type="compositionally biased region" description="Polar residues" evidence="5">
    <location>
        <begin position="1621"/>
        <end position="1647"/>
    </location>
</feature>
<proteinExistence type="predicted"/>
<dbReference type="CDD" id="cd06174">
    <property type="entry name" value="MFS"/>
    <property type="match status" value="1"/>
</dbReference>
<dbReference type="GO" id="GO:0016020">
    <property type="term" value="C:membrane"/>
    <property type="evidence" value="ECO:0007669"/>
    <property type="project" value="UniProtKB-SubCell"/>
</dbReference>
<keyword evidence="3 6" id="KW-1133">Transmembrane helix</keyword>
<feature type="compositionally biased region" description="Low complexity" evidence="5">
    <location>
        <begin position="1129"/>
        <end position="1143"/>
    </location>
</feature>
<evidence type="ECO:0000313" key="8">
    <source>
        <dbReference type="EMBL" id="RMZ69647.1"/>
    </source>
</evidence>
<feature type="compositionally biased region" description="Polar residues" evidence="5">
    <location>
        <begin position="654"/>
        <end position="669"/>
    </location>
</feature>
<dbReference type="InterPro" id="IPR020846">
    <property type="entry name" value="MFS_dom"/>
</dbReference>
<feature type="transmembrane region" description="Helical" evidence="6">
    <location>
        <begin position="502"/>
        <end position="521"/>
    </location>
</feature>
<feature type="compositionally biased region" description="Polar residues" evidence="5">
    <location>
        <begin position="679"/>
        <end position="705"/>
    </location>
</feature>
<dbReference type="Gene3D" id="1.20.1250.20">
    <property type="entry name" value="MFS general substrate transporter like domains"/>
    <property type="match status" value="1"/>
</dbReference>
<feature type="region of interest" description="Disordered" evidence="5">
    <location>
        <begin position="950"/>
        <end position="992"/>
    </location>
</feature>
<feature type="transmembrane region" description="Helical" evidence="6">
    <location>
        <begin position="231"/>
        <end position="252"/>
    </location>
</feature>
<dbReference type="Proteomes" id="UP000265663">
    <property type="component" value="Unassembled WGS sequence"/>
</dbReference>
<feature type="region of interest" description="Disordered" evidence="5">
    <location>
        <begin position="1399"/>
        <end position="1463"/>
    </location>
</feature>
<dbReference type="InterPro" id="IPR036259">
    <property type="entry name" value="MFS_trans_sf"/>
</dbReference>
<feature type="transmembrane region" description="Helical" evidence="6">
    <location>
        <begin position="66"/>
        <end position="87"/>
    </location>
</feature>
<gene>
    <name evidence="8" type="ORF">GMOD_00006483</name>
</gene>
<feature type="region of interest" description="Disordered" evidence="5">
    <location>
        <begin position="1068"/>
        <end position="1144"/>
    </location>
</feature>
<evidence type="ECO:0000259" key="7">
    <source>
        <dbReference type="PROSITE" id="PS50850"/>
    </source>
</evidence>
<feature type="region of interest" description="Disordered" evidence="5">
    <location>
        <begin position="1576"/>
        <end position="1647"/>
    </location>
</feature>
<feature type="compositionally biased region" description="Polar residues" evidence="5">
    <location>
        <begin position="1450"/>
        <end position="1463"/>
    </location>
</feature>
<feature type="compositionally biased region" description="Polar residues" evidence="5">
    <location>
        <begin position="1299"/>
        <end position="1310"/>
    </location>
</feature>
<feature type="domain" description="Major facilitator superfamily (MFS) profile" evidence="7">
    <location>
        <begin position="67"/>
        <end position="524"/>
    </location>
</feature>
<dbReference type="EMBL" id="KE747818">
    <property type="protein sequence ID" value="RMZ69647.1"/>
    <property type="molecule type" value="Genomic_DNA"/>
</dbReference>
<name>A0A3M7M573_9PLEO</name>
<dbReference type="PANTHER" id="PTHR23507:SF1">
    <property type="entry name" value="FI18259P1-RELATED"/>
    <property type="match status" value="1"/>
</dbReference>
<feature type="compositionally biased region" description="Basic and acidic residues" evidence="5">
    <location>
        <begin position="1399"/>
        <end position="1409"/>
    </location>
</feature>
<accession>A0A3M7M573</accession>
<feature type="compositionally biased region" description="Low complexity" evidence="5">
    <location>
        <begin position="950"/>
        <end position="966"/>
    </location>
</feature>
<feature type="compositionally biased region" description="Basic residues" evidence="5">
    <location>
        <begin position="821"/>
        <end position="833"/>
    </location>
</feature>
<keyword evidence="9" id="KW-1185">Reference proteome</keyword>
<dbReference type="GO" id="GO:0022857">
    <property type="term" value="F:transmembrane transporter activity"/>
    <property type="evidence" value="ECO:0007669"/>
    <property type="project" value="InterPro"/>
</dbReference>
<dbReference type="PROSITE" id="PS50850">
    <property type="entry name" value="MFS"/>
    <property type="match status" value="1"/>
</dbReference>
<feature type="compositionally biased region" description="Polar residues" evidence="5">
    <location>
        <begin position="979"/>
        <end position="992"/>
    </location>
</feature>
<dbReference type="Pfam" id="PF07690">
    <property type="entry name" value="MFS_1"/>
    <property type="match status" value="1"/>
</dbReference>
<feature type="compositionally biased region" description="Low complexity" evidence="5">
    <location>
        <begin position="610"/>
        <end position="626"/>
    </location>
</feature>
<protein>
    <submittedName>
        <fullName evidence="8">Major facilitator superfamily domain general substrate transporter</fullName>
    </submittedName>
</protein>
<feature type="transmembrane region" description="Helical" evidence="6">
    <location>
        <begin position="166"/>
        <end position="189"/>
    </location>
</feature>
<comment type="subcellular location">
    <subcellularLocation>
        <location evidence="1">Membrane</location>
        <topology evidence="1">Multi-pass membrane protein</topology>
    </subcellularLocation>
</comment>
<feature type="compositionally biased region" description="Low complexity" evidence="5">
    <location>
        <begin position="1069"/>
        <end position="1078"/>
    </location>
</feature>
<feature type="transmembrane region" description="Helical" evidence="6">
    <location>
        <begin position="195"/>
        <end position="219"/>
    </location>
</feature>
<evidence type="ECO:0000313" key="9">
    <source>
        <dbReference type="Proteomes" id="UP000265663"/>
    </source>
</evidence>
<keyword evidence="2 6" id="KW-0812">Transmembrane</keyword>
<feature type="transmembrane region" description="Helical" evidence="6">
    <location>
        <begin position="258"/>
        <end position="279"/>
    </location>
</feature>
<evidence type="ECO:0000256" key="5">
    <source>
        <dbReference type="SAM" id="MobiDB-lite"/>
    </source>
</evidence>
<feature type="compositionally biased region" description="Polar residues" evidence="5">
    <location>
        <begin position="1504"/>
        <end position="1528"/>
    </location>
</feature>
<feature type="transmembrane region" description="Helical" evidence="6">
    <location>
        <begin position="365"/>
        <end position="391"/>
    </location>
</feature>
<feature type="compositionally biased region" description="Basic and acidic residues" evidence="5">
    <location>
        <begin position="1608"/>
        <end position="1619"/>
    </location>
</feature>
<dbReference type="PANTHER" id="PTHR23507">
    <property type="entry name" value="ZGC:174356"/>
    <property type="match status" value="1"/>
</dbReference>
<evidence type="ECO:0000256" key="3">
    <source>
        <dbReference type="ARBA" id="ARBA00022989"/>
    </source>
</evidence>
<feature type="transmembrane region" description="Helical" evidence="6">
    <location>
        <begin position="411"/>
        <end position="437"/>
    </location>
</feature>
<feature type="compositionally biased region" description="Polar residues" evidence="5">
    <location>
        <begin position="712"/>
        <end position="722"/>
    </location>
</feature>
<evidence type="ECO:0000256" key="2">
    <source>
        <dbReference type="ARBA" id="ARBA00022692"/>
    </source>
</evidence>
<feature type="region of interest" description="Disordered" evidence="5">
    <location>
        <begin position="821"/>
        <end position="859"/>
    </location>
</feature>
<evidence type="ECO:0000256" key="6">
    <source>
        <dbReference type="SAM" id="Phobius"/>
    </source>
</evidence>
<feature type="compositionally biased region" description="Polar residues" evidence="5">
    <location>
        <begin position="837"/>
        <end position="857"/>
    </location>
</feature>
<feature type="compositionally biased region" description="Polar residues" evidence="5">
    <location>
        <begin position="1091"/>
        <end position="1115"/>
    </location>
</feature>
<dbReference type="SUPFAM" id="SSF103473">
    <property type="entry name" value="MFS general substrate transporter"/>
    <property type="match status" value="1"/>
</dbReference>
<evidence type="ECO:0000256" key="4">
    <source>
        <dbReference type="ARBA" id="ARBA00023136"/>
    </source>
</evidence>
<feature type="region of interest" description="Disordered" evidence="5">
    <location>
        <begin position="610"/>
        <end position="722"/>
    </location>
</feature>